<reference evidence="3" key="1">
    <citation type="journal article" date="2019" name="Int. J. Syst. Evol. Microbiol.">
        <title>The Global Catalogue of Microorganisms (GCM) 10K type strain sequencing project: providing services to taxonomists for standard genome sequencing and annotation.</title>
        <authorList>
            <consortium name="The Broad Institute Genomics Platform"/>
            <consortium name="The Broad Institute Genome Sequencing Center for Infectious Disease"/>
            <person name="Wu L."/>
            <person name="Ma J."/>
        </authorList>
    </citation>
    <scope>NUCLEOTIDE SEQUENCE [LARGE SCALE GENOMIC DNA]</scope>
    <source>
        <strain evidence="3">JCM 17805</strain>
    </source>
</reference>
<dbReference type="InterPro" id="IPR011978">
    <property type="entry name" value="YgfB-like"/>
</dbReference>
<proteinExistence type="inferred from homology"/>
<evidence type="ECO:0000313" key="3">
    <source>
        <dbReference type="Proteomes" id="UP001500604"/>
    </source>
</evidence>
<evidence type="ECO:0000256" key="1">
    <source>
        <dbReference type="ARBA" id="ARBA00038308"/>
    </source>
</evidence>
<dbReference type="PANTHER" id="PTHR37528">
    <property type="entry name" value="UPF0149 PROTEIN YGFB"/>
    <property type="match status" value="1"/>
</dbReference>
<dbReference type="RefSeq" id="WP_345197159.1">
    <property type="nucleotide sequence ID" value="NZ_BAABFL010000426.1"/>
</dbReference>
<comment type="similarity">
    <text evidence="1">Belongs to the UPF0149 family.</text>
</comment>
<accession>A0ABP8V4T3</accession>
<sequence>MTTDASGLAPVSFDRLSNLFLELQSYQSPSELHGLLCGQYCAGQRPAHGAWLSTAAEHMAVSQVLDTAAKSVLIQLYDETLAKLQSEDYSFQPLLPDDDEALEQRTQALGQWCQGFLSGYGLSGRSQNDLSEEAASILADFASIAQVQFDDLEDSESSEKDFLEVSEYLRMATLMLFGECSEAEASATSGSLH</sequence>
<comment type="caution">
    <text evidence="2">The sequence shown here is derived from an EMBL/GenBank/DDBJ whole genome shotgun (WGS) entry which is preliminary data.</text>
</comment>
<dbReference type="Gene3D" id="1.20.120.740">
    <property type="entry name" value="YgfB uncharacterised protein family UPF0149, PF03695"/>
    <property type="match status" value="1"/>
</dbReference>
<dbReference type="InterPro" id="IPR036255">
    <property type="entry name" value="YgfB-like_sf"/>
</dbReference>
<protein>
    <submittedName>
        <fullName evidence="2">YecA family protein</fullName>
    </submittedName>
</protein>
<dbReference type="Pfam" id="PF03695">
    <property type="entry name" value="UPF0149"/>
    <property type="match status" value="1"/>
</dbReference>
<gene>
    <name evidence="2" type="ORF">GCM10023116_31750</name>
</gene>
<dbReference type="SUPFAM" id="SSF101327">
    <property type="entry name" value="YgfB-like"/>
    <property type="match status" value="1"/>
</dbReference>
<name>A0ABP8V4T3_9GAMM</name>
<keyword evidence="3" id="KW-1185">Reference proteome</keyword>
<evidence type="ECO:0000313" key="2">
    <source>
        <dbReference type="EMBL" id="GAA4650892.1"/>
    </source>
</evidence>
<dbReference type="EMBL" id="BAABFL010000426">
    <property type="protein sequence ID" value="GAA4650892.1"/>
    <property type="molecule type" value="Genomic_DNA"/>
</dbReference>
<dbReference type="PANTHER" id="PTHR37528:SF1">
    <property type="entry name" value="UPF0149 PROTEIN YGFB"/>
    <property type="match status" value="1"/>
</dbReference>
<organism evidence="2 3">
    <name type="scientific">Kistimonas scapharcae</name>
    <dbReference type="NCBI Taxonomy" id="1036133"/>
    <lineage>
        <taxon>Bacteria</taxon>
        <taxon>Pseudomonadati</taxon>
        <taxon>Pseudomonadota</taxon>
        <taxon>Gammaproteobacteria</taxon>
        <taxon>Oceanospirillales</taxon>
        <taxon>Endozoicomonadaceae</taxon>
        <taxon>Kistimonas</taxon>
    </lineage>
</organism>
<dbReference type="Proteomes" id="UP001500604">
    <property type="component" value="Unassembled WGS sequence"/>
</dbReference>